<reference evidence="2" key="1">
    <citation type="submission" date="2016-02" db="EMBL/GenBank/DDBJ databases">
        <authorList>
            <person name="Wibberg D."/>
        </authorList>
    </citation>
    <scope>NUCLEOTIDE SEQUENCE [LARGE SCALE GENOMIC DNA]</scope>
</reference>
<protein>
    <submittedName>
        <fullName evidence="1">Uncharacterized protein</fullName>
    </submittedName>
</protein>
<proteinExistence type="predicted"/>
<dbReference type="EMBL" id="FLUV01001744">
    <property type="protein sequence ID" value="SBW24416.1"/>
    <property type="molecule type" value="Genomic_DNA"/>
</dbReference>
<organism evidence="1 2">
    <name type="scientific">Candidatus Protofrankia californiensis</name>
    <dbReference type="NCBI Taxonomy" id="1839754"/>
    <lineage>
        <taxon>Bacteria</taxon>
        <taxon>Bacillati</taxon>
        <taxon>Actinomycetota</taxon>
        <taxon>Actinomycetes</taxon>
        <taxon>Frankiales</taxon>
        <taxon>Frankiaceae</taxon>
        <taxon>Protofrankia</taxon>
    </lineage>
</organism>
<evidence type="ECO:0000313" key="2">
    <source>
        <dbReference type="Proteomes" id="UP000199013"/>
    </source>
</evidence>
<dbReference type="AlphaFoldDB" id="A0A1C3P3R1"/>
<keyword evidence="2" id="KW-1185">Reference proteome</keyword>
<accession>A0A1C3P3R1</accession>
<sequence length="54" mass="5978">MQARLDRPDAVSRTYALLTACLAEIDQQPTADTAAFFHALQFQEPDPRNARSAS</sequence>
<name>A0A1C3P3R1_9ACTN</name>
<gene>
    <name evidence="1" type="ORF">FDG2_4143</name>
</gene>
<dbReference type="Proteomes" id="UP000199013">
    <property type="component" value="Unassembled WGS sequence"/>
</dbReference>
<evidence type="ECO:0000313" key="1">
    <source>
        <dbReference type="EMBL" id="SBW24416.1"/>
    </source>
</evidence>